<gene>
    <name evidence="1" type="ORF">EVAR_53761_1</name>
</gene>
<protein>
    <submittedName>
        <fullName evidence="1">Uncharacterized protein</fullName>
    </submittedName>
</protein>
<proteinExistence type="predicted"/>
<evidence type="ECO:0000313" key="1">
    <source>
        <dbReference type="EMBL" id="GBP82303.1"/>
    </source>
</evidence>
<comment type="caution">
    <text evidence="1">The sequence shown here is derived from an EMBL/GenBank/DDBJ whole genome shotgun (WGS) entry which is preliminary data.</text>
</comment>
<evidence type="ECO:0000313" key="2">
    <source>
        <dbReference type="Proteomes" id="UP000299102"/>
    </source>
</evidence>
<dbReference type="AlphaFoldDB" id="A0A4C1Z541"/>
<dbReference type="Proteomes" id="UP000299102">
    <property type="component" value="Unassembled WGS sequence"/>
</dbReference>
<reference evidence="1 2" key="1">
    <citation type="journal article" date="2019" name="Commun. Biol.">
        <title>The bagworm genome reveals a unique fibroin gene that provides high tensile strength.</title>
        <authorList>
            <person name="Kono N."/>
            <person name="Nakamura H."/>
            <person name="Ohtoshi R."/>
            <person name="Tomita M."/>
            <person name="Numata K."/>
            <person name="Arakawa K."/>
        </authorList>
    </citation>
    <scope>NUCLEOTIDE SEQUENCE [LARGE SCALE GENOMIC DNA]</scope>
</reference>
<keyword evidence="2" id="KW-1185">Reference proteome</keyword>
<name>A0A4C1Z541_EUMVA</name>
<accession>A0A4C1Z541</accession>
<sequence>MKVSVAHSFFDTLTLPPSPHPSVYQISNSYPRAMTQEHLRSYKVRLDKATVHPLPEVREEGKQFSFLNRTTPALLP</sequence>
<dbReference type="EMBL" id="BGZK01001558">
    <property type="protein sequence ID" value="GBP82303.1"/>
    <property type="molecule type" value="Genomic_DNA"/>
</dbReference>
<organism evidence="1 2">
    <name type="scientific">Eumeta variegata</name>
    <name type="common">Bagworm moth</name>
    <name type="synonym">Eumeta japonica</name>
    <dbReference type="NCBI Taxonomy" id="151549"/>
    <lineage>
        <taxon>Eukaryota</taxon>
        <taxon>Metazoa</taxon>
        <taxon>Ecdysozoa</taxon>
        <taxon>Arthropoda</taxon>
        <taxon>Hexapoda</taxon>
        <taxon>Insecta</taxon>
        <taxon>Pterygota</taxon>
        <taxon>Neoptera</taxon>
        <taxon>Endopterygota</taxon>
        <taxon>Lepidoptera</taxon>
        <taxon>Glossata</taxon>
        <taxon>Ditrysia</taxon>
        <taxon>Tineoidea</taxon>
        <taxon>Psychidae</taxon>
        <taxon>Oiketicinae</taxon>
        <taxon>Eumeta</taxon>
    </lineage>
</organism>